<accession>A0A543G160</accession>
<name>A0A543G160_9FLAO</name>
<reference evidence="1 2" key="1">
    <citation type="submission" date="2019-06" db="EMBL/GenBank/DDBJ databases">
        <title>Genomic Encyclopedia of Archaeal and Bacterial Type Strains, Phase II (KMG-II): from individual species to whole genera.</title>
        <authorList>
            <person name="Goeker M."/>
        </authorList>
    </citation>
    <scope>NUCLEOTIDE SEQUENCE [LARGE SCALE GENOMIC DNA]</scope>
    <source>
        <strain evidence="1 2">DSM 24789</strain>
    </source>
</reference>
<evidence type="ECO:0000313" key="1">
    <source>
        <dbReference type="EMBL" id="TQM39795.1"/>
    </source>
</evidence>
<evidence type="ECO:0000313" key="2">
    <source>
        <dbReference type="Proteomes" id="UP000320773"/>
    </source>
</evidence>
<sequence length="158" mass="18016">MNFQQFTDKTLKDIEIKATELFDRNFEKQGFFGTKWAARKNGSDPGRGILIGKGSGRLRRGVKTPKRNGNSIVWNFDVPYAKIHNEGGTIKATQNVRPFSRTVKGKEQKVKAFTRSVNIKMPQRQFIGDHPQLRAAIEVIVNRNAKKLINDFKKNLKS</sequence>
<dbReference type="Proteomes" id="UP000320773">
    <property type="component" value="Unassembled WGS sequence"/>
</dbReference>
<protein>
    <submittedName>
        <fullName evidence="1">Virion morphogenesis family protein</fullName>
    </submittedName>
</protein>
<comment type="caution">
    <text evidence="1">The sequence shown here is derived from an EMBL/GenBank/DDBJ whole genome shotgun (WGS) entry which is preliminary data.</text>
</comment>
<gene>
    <name evidence="1" type="ORF">BC670_0626</name>
</gene>
<dbReference type="EMBL" id="VFPJ01000001">
    <property type="protein sequence ID" value="TQM39795.1"/>
    <property type="molecule type" value="Genomic_DNA"/>
</dbReference>
<dbReference type="AlphaFoldDB" id="A0A543G160"/>
<organism evidence="1 2">
    <name type="scientific">Flavobacterium branchiophilum</name>
    <dbReference type="NCBI Taxonomy" id="55197"/>
    <lineage>
        <taxon>Bacteria</taxon>
        <taxon>Pseudomonadati</taxon>
        <taxon>Bacteroidota</taxon>
        <taxon>Flavobacteriia</taxon>
        <taxon>Flavobacteriales</taxon>
        <taxon>Flavobacteriaceae</taxon>
        <taxon>Flavobacterium</taxon>
    </lineage>
</organism>
<dbReference type="RefSeq" id="WP_089080516.1">
    <property type="nucleotide sequence ID" value="NZ_VFPJ01000001.1"/>
</dbReference>
<proteinExistence type="predicted"/>